<dbReference type="GO" id="GO:0010494">
    <property type="term" value="C:cytoplasmic stress granule"/>
    <property type="evidence" value="ECO:0007669"/>
    <property type="project" value="TreeGrafter"/>
</dbReference>
<dbReference type="EMBL" id="CDSF01000102">
    <property type="protein sequence ID" value="CEP00765.1"/>
    <property type="molecule type" value="Genomic_DNA"/>
</dbReference>
<evidence type="ECO:0000313" key="5">
    <source>
        <dbReference type="Proteomes" id="UP000039324"/>
    </source>
</evidence>
<dbReference type="InterPro" id="IPR009604">
    <property type="entry name" value="LsmAD_domain"/>
</dbReference>
<dbReference type="Pfam" id="PF06741">
    <property type="entry name" value="LsmAD"/>
    <property type="match status" value="1"/>
</dbReference>
<keyword evidence="5" id="KW-1185">Reference proteome</keyword>
<proteinExistence type="predicted"/>
<accession>A0A0G4IZN6</accession>
<dbReference type="Proteomes" id="UP000039324">
    <property type="component" value="Unassembled WGS sequence"/>
</dbReference>
<feature type="compositionally biased region" description="Pro residues" evidence="1">
    <location>
        <begin position="390"/>
        <end position="400"/>
    </location>
</feature>
<dbReference type="Proteomes" id="UP000290189">
    <property type="component" value="Unassembled WGS sequence"/>
</dbReference>
<feature type="region of interest" description="Disordered" evidence="1">
    <location>
        <begin position="366"/>
        <end position="400"/>
    </location>
</feature>
<dbReference type="GO" id="GO:0003729">
    <property type="term" value="F:mRNA binding"/>
    <property type="evidence" value="ECO:0007669"/>
    <property type="project" value="TreeGrafter"/>
</dbReference>
<feature type="compositionally biased region" description="Low complexity" evidence="1">
    <location>
        <begin position="238"/>
        <end position="283"/>
    </location>
</feature>
<evidence type="ECO:0000313" key="4">
    <source>
        <dbReference type="EMBL" id="SPQ99375.1"/>
    </source>
</evidence>
<gene>
    <name evidence="3" type="ORF">PBRA_008077</name>
    <name evidence="4" type="ORF">PLBR_LOCUS6590</name>
</gene>
<sequence length="400" mass="43102">MSYASRVRGADSAPSSASRVLGGLAGQVATVELDNGRQYQGVLLDKSTPATYVLGQVQLVSASNGGARNTNPFEKERSFDAAHVACVIVQRDLREREETTTFRTDTEISASTAGSGARQLQKWTDGDAHEGTDVCLDAEAKQRPDSRGWNQFEVNRQLFGYESSYVEEHYTTKVDRNSQFYKRHEERAQRVAKEIMSQSAGNNAHVAEERGHTVGGDADEEARFSTVLGGDDRPNVYRPPAARSKPPALSKSPPRSKSPARSKSPPANEATTPATDDTASTAKPKLNANAKTFTMSAAAKEFVPSGAGMPPMPVNMSGAPYGPPQMAYAPMVPPYPMPAFYGPMPVPYGQPPPVFYPVPDFGRGAGYPYPPPYRQGPHAPRSGPPRRHAAPPPPANRPPP</sequence>
<keyword evidence="4" id="KW-0496">Mitochondrion</keyword>
<dbReference type="InterPro" id="IPR045117">
    <property type="entry name" value="ATXN2-like"/>
</dbReference>
<dbReference type="OrthoDB" id="2275718at2759"/>
<feature type="region of interest" description="Disordered" evidence="1">
    <location>
        <begin position="227"/>
        <end position="283"/>
    </location>
</feature>
<organism evidence="3 5">
    <name type="scientific">Plasmodiophora brassicae</name>
    <name type="common">Clubroot disease agent</name>
    <dbReference type="NCBI Taxonomy" id="37360"/>
    <lineage>
        <taxon>Eukaryota</taxon>
        <taxon>Sar</taxon>
        <taxon>Rhizaria</taxon>
        <taxon>Endomyxa</taxon>
        <taxon>Phytomyxea</taxon>
        <taxon>Plasmodiophorida</taxon>
        <taxon>Plasmodiophoridae</taxon>
        <taxon>Plasmodiophora</taxon>
    </lineage>
</organism>
<evidence type="ECO:0000313" key="3">
    <source>
        <dbReference type="EMBL" id="CEP00765.1"/>
    </source>
</evidence>
<dbReference type="PANTHER" id="PTHR12854">
    <property type="entry name" value="ATAXIN 2-RELATED"/>
    <property type="match status" value="1"/>
</dbReference>
<dbReference type="GO" id="GO:0034063">
    <property type="term" value="P:stress granule assembly"/>
    <property type="evidence" value="ECO:0007669"/>
    <property type="project" value="TreeGrafter"/>
</dbReference>
<dbReference type="EMBL" id="OVEO01000011">
    <property type="protein sequence ID" value="SPQ99375.1"/>
    <property type="molecule type" value="Genomic_DNA"/>
</dbReference>
<protein>
    <recommendedName>
        <fullName evidence="2">LsmAD domain-containing protein</fullName>
    </recommendedName>
</protein>
<reference evidence="4 6" key="2">
    <citation type="submission" date="2018-03" db="EMBL/GenBank/DDBJ databases">
        <authorList>
            <person name="Fogelqvist J."/>
        </authorList>
    </citation>
    <scope>NUCLEOTIDE SEQUENCE [LARGE SCALE GENOMIC DNA]</scope>
</reference>
<evidence type="ECO:0000259" key="2">
    <source>
        <dbReference type="SMART" id="SM01272"/>
    </source>
</evidence>
<evidence type="ECO:0000313" key="6">
    <source>
        <dbReference type="Proteomes" id="UP000290189"/>
    </source>
</evidence>
<dbReference type="AlphaFoldDB" id="A0A0G4IZN6"/>
<reference evidence="3 5" key="1">
    <citation type="submission" date="2015-02" db="EMBL/GenBank/DDBJ databases">
        <authorList>
            <person name="Chooi Y.-H."/>
        </authorList>
    </citation>
    <scope>NUCLEOTIDE SEQUENCE [LARGE SCALE GENOMIC DNA]</scope>
    <source>
        <strain evidence="3">E3</strain>
    </source>
</reference>
<dbReference type="SMART" id="SM01272">
    <property type="entry name" value="LsmAD"/>
    <property type="match status" value="1"/>
</dbReference>
<name>A0A0G4IZN6_PLABS</name>
<feature type="domain" description="LsmAD" evidence="2">
    <location>
        <begin position="159"/>
        <end position="230"/>
    </location>
</feature>
<dbReference type="STRING" id="37360.A0A0G4IZN6"/>
<dbReference type="PANTHER" id="PTHR12854:SF7">
    <property type="entry name" value="ATAXIN-2 HOMOLOG"/>
    <property type="match status" value="1"/>
</dbReference>
<geneLocation type="mitochondrion" evidence="4"/>
<evidence type="ECO:0000256" key="1">
    <source>
        <dbReference type="SAM" id="MobiDB-lite"/>
    </source>
</evidence>